<protein>
    <recommendedName>
        <fullName evidence="3">amidase</fullName>
        <ecNumber evidence="3">3.5.1.4</ecNumber>
    </recommendedName>
</protein>
<gene>
    <name evidence="7" type="ORF">M378DRAFT_177988</name>
</gene>
<dbReference type="InParanoid" id="A0A0C2XB43"/>
<feature type="active site" description="Acyl-ester intermediate" evidence="5">
    <location>
        <position position="226"/>
    </location>
</feature>
<feature type="domain" description="Amidase" evidence="6">
    <location>
        <begin position="77"/>
        <end position="556"/>
    </location>
</feature>
<dbReference type="SUPFAM" id="SSF75304">
    <property type="entry name" value="Amidase signature (AS) enzymes"/>
    <property type="match status" value="1"/>
</dbReference>
<evidence type="ECO:0000256" key="3">
    <source>
        <dbReference type="ARBA" id="ARBA00012922"/>
    </source>
</evidence>
<dbReference type="EC" id="3.5.1.4" evidence="3"/>
<organism evidence="7 8">
    <name type="scientific">Amanita muscaria (strain Koide BX008)</name>
    <dbReference type="NCBI Taxonomy" id="946122"/>
    <lineage>
        <taxon>Eukaryota</taxon>
        <taxon>Fungi</taxon>
        <taxon>Dikarya</taxon>
        <taxon>Basidiomycota</taxon>
        <taxon>Agaricomycotina</taxon>
        <taxon>Agaricomycetes</taxon>
        <taxon>Agaricomycetidae</taxon>
        <taxon>Agaricales</taxon>
        <taxon>Pluteineae</taxon>
        <taxon>Amanitaceae</taxon>
        <taxon>Amanita</taxon>
    </lineage>
</organism>
<feature type="active site" description="Charge relay system" evidence="5">
    <location>
        <position position="202"/>
    </location>
</feature>
<evidence type="ECO:0000256" key="4">
    <source>
        <dbReference type="ARBA" id="ARBA00022801"/>
    </source>
</evidence>
<comment type="similarity">
    <text evidence="2">Belongs to the amidase family.</text>
</comment>
<feature type="active site" description="Charge relay system" evidence="5">
    <location>
        <position position="133"/>
    </location>
</feature>
<dbReference type="InterPro" id="IPR036928">
    <property type="entry name" value="AS_sf"/>
</dbReference>
<dbReference type="Pfam" id="PF01425">
    <property type="entry name" value="Amidase"/>
    <property type="match status" value="1"/>
</dbReference>
<dbReference type="Proteomes" id="UP000054549">
    <property type="component" value="Unassembled WGS sequence"/>
</dbReference>
<dbReference type="Gene3D" id="3.90.1300.10">
    <property type="entry name" value="Amidase signature (AS) domain"/>
    <property type="match status" value="1"/>
</dbReference>
<name>A0A0C2XB43_AMAMK</name>
<dbReference type="OrthoDB" id="6428749at2759"/>
<evidence type="ECO:0000256" key="5">
    <source>
        <dbReference type="PIRSR" id="PIRSR001221-1"/>
    </source>
</evidence>
<dbReference type="AlphaFoldDB" id="A0A0C2XB43"/>
<dbReference type="FunCoup" id="A0A0C2XB43">
    <property type="interactions" value="36"/>
</dbReference>
<dbReference type="PANTHER" id="PTHR46072">
    <property type="entry name" value="AMIDASE-RELATED-RELATED"/>
    <property type="match status" value="1"/>
</dbReference>
<keyword evidence="4" id="KW-0378">Hydrolase</keyword>
<evidence type="ECO:0000256" key="2">
    <source>
        <dbReference type="ARBA" id="ARBA00009199"/>
    </source>
</evidence>
<evidence type="ECO:0000256" key="1">
    <source>
        <dbReference type="ARBA" id="ARBA00001311"/>
    </source>
</evidence>
<dbReference type="InterPro" id="IPR020556">
    <property type="entry name" value="Amidase_CS"/>
</dbReference>
<dbReference type="HOGENOM" id="CLU_009600_9_2_1"/>
<dbReference type="GO" id="GO:0004040">
    <property type="term" value="F:amidase activity"/>
    <property type="evidence" value="ECO:0007669"/>
    <property type="project" value="UniProtKB-EC"/>
</dbReference>
<evidence type="ECO:0000313" key="8">
    <source>
        <dbReference type="Proteomes" id="UP000054549"/>
    </source>
</evidence>
<proteinExistence type="inferred from homology"/>
<comment type="catalytic activity">
    <reaction evidence="1">
        <text>a monocarboxylic acid amide + H2O = a monocarboxylate + NH4(+)</text>
        <dbReference type="Rhea" id="RHEA:12020"/>
        <dbReference type="ChEBI" id="CHEBI:15377"/>
        <dbReference type="ChEBI" id="CHEBI:28938"/>
        <dbReference type="ChEBI" id="CHEBI:35757"/>
        <dbReference type="ChEBI" id="CHEBI:83628"/>
        <dbReference type="EC" id="3.5.1.4"/>
    </reaction>
</comment>
<dbReference type="EMBL" id="KN818238">
    <property type="protein sequence ID" value="KIL66043.1"/>
    <property type="molecule type" value="Genomic_DNA"/>
</dbReference>
<accession>A0A0C2XB43</accession>
<reference evidence="7 8" key="1">
    <citation type="submission" date="2014-04" db="EMBL/GenBank/DDBJ databases">
        <title>Evolutionary Origins and Diversification of the Mycorrhizal Mutualists.</title>
        <authorList>
            <consortium name="DOE Joint Genome Institute"/>
            <consortium name="Mycorrhizal Genomics Consortium"/>
            <person name="Kohler A."/>
            <person name="Kuo A."/>
            <person name="Nagy L.G."/>
            <person name="Floudas D."/>
            <person name="Copeland A."/>
            <person name="Barry K.W."/>
            <person name="Cichocki N."/>
            <person name="Veneault-Fourrey C."/>
            <person name="LaButti K."/>
            <person name="Lindquist E.A."/>
            <person name="Lipzen A."/>
            <person name="Lundell T."/>
            <person name="Morin E."/>
            <person name="Murat C."/>
            <person name="Riley R."/>
            <person name="Ohm R."/>
            <person name="Sun H."/>
            <person name="Tunlid A."/>
            <person name="Henrissat B."/>
            <person name="Grigoriev I.V."/>
            <person name="Hibbett D.S."/>
            <person name="Martin F."/>
        </authorList>
    </citation>
    <scope>NUCLEOTIDE SEQUENCE [LARGE SCALE GENOMIC DNA]</scope>
    <source>
        <strain evidence="7 8">Koide BX008</strain>
    </source>
</reference>
<keyword evidence="8" id="KW-1185">Reference proteome</keyword>
<dbReference type="InterPro" id="IPR023631">
    <property type="entry name" value="Amidase_dom"/>
</dbReference>
<dbReference type="PIRSF" id="PIRSF001221">
    <property type="entry name" value="Amidase_fungi"/>
    <property type="match status" value="1"/>
</dbReference>
<dbReference type="STRING" id="946122.A0A0C2XB43"/>
<evidence type="ECO:0000259" key="6">
    <source>
        <dbReference type="Pfam" id="PF01425"/>
    </source>
</evidence>
<dbReference type="PROSITE" id="PS00571">
    <property type="entry name" value="AMIDASES"/>
    <property type="match status" value="1"/>
</dbReference>
<sequence length="578" mass="64532">METEKTWKKLAAEKRRKRDLLIPKDWLLPNPPSPDQLDVTQVPEKSGILSQKEIEITNAPIEILLANIASTSWSAVEVTTAFSKRAIIAHQLTNCLTEIFIDRALQRAAWLDKELETTGKVVGPLHGLPISLKDQVCVKGTEHTIGRVAERNSVLADILESQGAVLYVKTNLPQTIMWPEAYNHIFGRTANPYNRSLTTGGSSGGEGALIALNGSPLGVGSDLGGSIRIPSAFTGLYGFRPSFNRVPYAGCVDTLEGQEAILSVLGPMCSSMEGIKLFMKNVISAQPWNSDPMILRMKWSEDAYRLAEHGNGKHLCFGILWHDKITFPHPPVFRALEIVKIIDWEPYKHLEICESTPRIFSAAGAEEFLADLASTGEPLMRSMQQEPDEPVQWPQQKGQVEVPTVRPNYTKPLTAYELWHLHKVRRELRREYLEHWQATISKTGTGRPVDAIIAPVAPFVAPPHGMNKFAVYTATWNNLDYPALVIPVTKTDPRLDVKKPPHRFFSDVDKVMYEFCEYYWILEVALFLRVLDDPNRFANAPVAVQIVGRTQEDEAVIGMAEIVDRAVREAGAGSQCKL</sequence>
<evidence type="ECO:0000313" key="7">
    <source>
        <dbReference type="EMBL" id="KIL66043.1"/>
    </source>
</evidence>